<organism evidence="1">
    <name type="scientific">marine sediment metagenome</name>
    <dbReference type="NCBI Taxonomy" id="412755"/>
    <lineage>
        <taxon>unclassified sequences</taxon>
        <taxon>metagenomes</taxon>
        <taxon>ecological metagenomes</taxon>
    </lineage>
</organism>
<dbReference type="EMBL" id="LAZR01014825">
    <property type="protein sequence ID" value="KKM15780.1"/>
    <property type="molecule type" value="Genomic_DNA"/>
</dbReference>
<proteinExistence type="predicted"/>
<sequence length="30" mass="3096">MNVGAAILASAVGLIGTYALRDLLHVRATK</sequence>
<evidence type="ECO:0000313" key="1">
    <source>
        <dbReference type="EMBL" id="KKM15780.1"/>
    </source>
</evidence>
<comment type="caution">
    <text evidence="1">The sequence shown here is derived from an EMBL/GenBank/DDBJ whole genome shotgun (WGS) entry which is preliminary data.</text>
</comment>
<feature type="non-terminal residue" evidence="1">
    <location>
        <position position="30"/>
    </location>
</feature>
<name>A0A0F9KKG1_9ZZZZ</name>
<gene>
    <name evidence="1" type="ORF">LCGC14_1692540</name>
</gene>
<accession>A0A0F9KKG1</accession>
<dbReference type="AlphaFoldDB" id="A0A0F9KKG1"/>
<protein>
    <submittedName>
        <fullName evidence="1">Uncharacterized protein</fullName>
    </submittedName>
</protein>
<reference evidence="1" key="1">
    <citation type="journal article" date="2015" name="Nature">
        <title>Complex archaea that bridge the gap between prokaryotes and eukaryotes.</title>
        <authorList>
            <person name="Spang A."/>
            <person name="Saw J.H."/>
            <person name="Jorgensen S.L."/>
            <person name="Zaremba-Niedzwiedzka K."/>
            <person name="Martijn J."/>
            <person name="Lind A.E."/>
            <person name="van Eijk R."/>
            <person name="Schleper C."/>
            <person name="Guy L."/>
            <person name="Ettema T.J."/>
        </authorList>
    </citation>
    <scope>NUCLEOTIDE SEQUENCE</scope>
</reference>